<dbReference type="Proteomes" id="UP000235162">
    <property type="component" value="Unassembled WGS sequence"/>
</dbReference>
<dbReference type="KEGG" id="hja:BST95_02630"/>
<gene>
    <name evidence="1" type="ORF">C0029_18820</name>
</gene>
<evidence type="ECO:0000313" key="1">
    <source>
        <dbReference type="EMBL" id="PLW84505.1"/>
    </source>
</evidence>
<proteinExistence type="predicted"/>
<keyword evidence="2" id="KW-1185">Reference proteome</keyword>
<protein>
    <submittedName>
        <fullName evidence="1">Uncharacterized protein</fullName>
    </submittedName>
</protein>
<dbReference type="EMBL" id="PKUR01000011">
    <property type="protein sequence ID" value="PLW84505.1"/>
    <property type="molecule type" value="Genomic_DNA"/>
</dbReference>
<organism evidence="1 2">
    <name type="scientific">Halioglobus japonicus</name>
    <dbReference type="NCBI Taxonomy" id="930805"/>
    <lineage>
        <taxon>Bacteria</taxon>
        <taxon>Pseudomonadati</taxon>
        <taxon>Pseudomonadota</taxon>
        <taxon>Gammaproteobacteria</taxon>
        <taxon>Cellvibrionales</taxon>
        <taxon>Halieaceae</taxon>
        <taxon>Halioglobus</taxon>
    </lineage>
</organism>
<evidence type="ECO:0000313" key="2">
    <source>
        <dbReference type="Proteomes" id="UP000235162"/>
    </source>
</evidence>
<reference evidence="1 2" key="1">
    <citation type="submission" date="2018-01" db="EMBL/GenBank/DDBJ databases">
        <title>The draft genome sequence of Halioglobus japonicus S1-36.</title>
        <authorList>
            <person name="Du Z.-J."/>
            <person name="Shi M.-J."/>
        </authorList>
    </citation>
    <scope>NUCLEOTIDE SEQUENCE [LARGE SCALE GENOMIC DNA]</scope>
    <source>
        <strain evidence="1 2">S1-36</strain>
    </source>
</reference>
<comment type="caution">
    <text evidence="1">The sequence shown here is derived from an EMBL/GenBank/DDBJ whole genome shotgun (WGS) entry which is preliminary data.</text>
</comment>
<sequence length="81" mass="9173">MKEELAAILEAYLSGRVGHEAIRSYAWELTDSVPAEPDKNSEPYWSAVFSIIHLADEEHWNDGFTKRDLNAALDQLIGRVD</sequence>
<name>A0AAP8MB05_9GAMM</name>
<dbReference type="AlphaFoldDB" id="A0AAP8MB05"/>
<accession>A0AAP8MB05</accession>